<evidence type="ECO:0000256" key="6">
    <source>
        <dbReference type="ARBA" id="ARBA00022824"/>
    </source>
</evidence>
<evidence type="ECO:0000256" key="2">
    <source>
        <dbReference type="ARBA" id="ARBA00011068"/>
    </source>
</evidence>
<sequence>MLKVTKKGKILMMFVTVSGSPKEKETEEITSLWHGSLFNATYDVQRLLVGSERAIVMLRDGSCAWESKGFLVSQDRYPWFHAWIKQDHQKEGYEAPLLEDLETCID</sequence>
<protein>
    <recommendedName>
        <fullName evidence="3">LRP chaperone MESD</fullName>
    </recommendedName>
    <alternativeName>
        <fullName evidence="10">LDLR chaperone MESD</fullName>
    </alternativeName>
    <alternativeName>
        <fullName evidence="8">Mesoderm development candidate 2</fullName>
    </alternativeName>
    <alternativeName>
        <fullName evidence="9">Mesoderm development protein</fullName>
    </alternativeName>
</protein>
<dbReference type="Gene3D" id="3.30.70.260">
    <property type="match status" value="1"/>
</dbReference>
<dbReference type="GO" id="GO:0050750">
    <property type="term" value="F:low-density lipoprotein particle receptor binding"/>
    <property type="evidence" value="ECO:0007669"/>
    <property type="project" value="TreeGrafter"/>
</dbReference>
<keyword evidence="7" id="KW-0143">Chaperone</keyword>
<dbReference type="Pfam" id="PF10185">
    <property type="entry name" value="Mesd"/>
    <property type="match status" value="1"/>
</dbReference>
<comment type="subunit">
    <text evidence="12">Monomer. Interacts with LRP5; the interaction prevents LRP5 from forming aggregates and chaperones LRP6 to the plasma membrane. Interacts with LRP6; the interaction prevents LRP6 from forming aggregates and chaperones LRP6 to the plasma membrane. Interacts with LRP4; the interaction promotes glycosylation of LRP4 and its cell-surface expression.</text>
</comment>
<evidence type="ECO:0000256" key="5">
    <source>
        <dbReference type="ARBA" id="ARBA00022729"/>
    </source>
</evidence>
<evidence type="ECO:0000256" key="10">
    <source>
        <dbReference type="ARBA" id="ARBA00033472"/>
    </source>
</evidence>
<dbReference type="GO" id="GO:0016055">
    <property type="term" value="P:Wnt signaling pathway"/>
    <property type="evidence" value="ECO:0007669"/>
    <property type="project" value="UniProtKB-KW"/>
</dbReference>
<dbReference type="GO" id="GO:0006457">
    <property type="term" value="P:protein folding"/>
    <property type="evidence" value="ECO:0007669"/>
    <property type="project" value="InterPro"/>
</dbReference>
<reference evidence="13 14" key="1">
    <citation type="journal article" date="2019" name="Mol. Ecol. Resour.">
        <title>Improving Illumina assemblies with Hi-C and long reads: an example with the North African dromedary.</title>
        <authorList>
            <person name="Elbers J.P."/>
            <person name="Rogers M.F."/>
            <person name="Perelman P.L."/>
            <person name="Proskuryakova A.A."/>
            <person name="Serdyukova N.A."/>
            <person name="Johnson W.E."/>
            <person name="Horin P."/>
            <person name="Corander J."/>
            <person name="Murphy D."/>
            <person name="Burger P.A."/>
        </authorList>
    </citation>
    <scope>NUCLEOTIDE SEQUENCE [LARGE SCALE GENOMIC DNA]</scope>
    <source>
        <strain evidence="13">Drom800</strain>
        <tissue evidence="13">Blood</tissue>
    </source>
</reference>
<comment type="caution">
    <text evidence="13">The sequence shown here is derived from an EMBL/GenBank/DDBJ whole genome shotgun (WGS) entry which is preliminary data.</text>
</comment>
<accession>A0A5N4DKH3</accession>
<keyword evidence="14" id="KW-1185">Reference proteome</keyword>
<dbReference type="InterPro" id="IPR019330">
    <property type="entry name" value="MESD"/>
</dbReference>
<comment type="subcellular location">
    <subcellularLocation>
        <location evidence="1">Endoplasmic reticulum</location>
    </subcellularLocation>
</comment>
<dbReference type="AlphaFoldDB" id="A0A5N4DKH3"/>
<dbReference type="EMBL" id="JWIN03000011">
    <property type="protein sequence ID" value="KAB1271631.1"/>
    <property type="molecule type" value="Genomic_DNA"/>
</dbReference>
<evidence type="ECO:0000256" key="11">
    <source>
        <dbReference type="ARBA" id="ARBA00046015"/>
    </source>
</evidence>
<evidence type="ECO:0000256" key="7">
    <source>
        <dbReference type="ARBA" id="ARBA00023186"/>
    </source>
</evidence>
<keyword evidence="6" id="KW-0256">Endoplasmic reticulum</keyword>
<dbReference type="GO" id="GO:0005783">
    <property type="term" value="C:endoplasmic reticulum"/>
    <property type="evidence" value="ECO:0007669"/>
    <property type="project" value="UniProtKB-SubCell"/>
</dbReference>
<evidence type="ECO:0000313" key="14">
    <source>
        <dbReference type="Proteomes" id="UP000299084"/>
    </source>
</evidence>
<evidence type="ECO:0000256" key="3">
    <source>
        <dbReference type="ARBA" id="ARBA00022290"/>
    </source>
</evidence>
<keyword evidence="4" id="KW-0879">Wnt signaling pathway</keyword>
<evidence type="ECO:0000256" key="8">
    <source>
        <dbReference type="ARBA" id="ARBA00030724"/>
    </source>
</evidence>
<keyword evidence="5" id="KW-0732">Signal</keyword>
<evidence type="ECO:0000256" key="9">
    <source>
        <dbReference type="ARBA" id="ARBA00032329"/>
    </source>
</evidence>
<evidence type="ECO:0000256" key="4">
    <source>
        <dbReference type="ARBA" id="ARBA00022687"/>
    </source>
</evidence>
<comment type="similarity">
    <text evidence="2">Belongs to the MESD family.</text>
</comment>
<evidence type="ECO:0000313" key="13">
    <source>
        <dbReference type="EMBL" id="KAB1271631.1"/>
    </source>
</evidence>
<evidence type="ECO:0000256" key="1">
    <source>
        <dbReference type="ARBA" id="ARBA00004240"/>
    </source>
</evidence>
<organism evidence="13 14">
    <name type="scientific">Camelus dromedarius</name>
    <name type="common">Dromedary</name>
    <name type="synonym">Arabian camel</name>
    <dbReference type="NCBI Taxonomy" id="9838"/>
    <lineage>
        <taxon>Eukaryota</taxon>
        <taxon>Metazoa</taxon>
        <taxon>Chordata</taxon>
        <taxon>Craniata</taxon>
        <taxon>Vertebrata</taxon>
        <taxon>Euteleostomi</taxon>
        <taxon>Mammalia</taxon>
        <taxon>Eutheria</taxon>
        <taxon>Laurasiatheria</taxon>
        <taxon>Artiodactyla</taxon>
        <taxon>Tylopoda</taxon>
        <taxon>Camelidae</taxon>
        <taxon>Camelus</taxon>
    </lineage>
</organism>
<dbReference type="PANTHER" id="PTHR17600">
    <property type="entry name" value="MESODERM DEVELOPMENT CANDIDATE 2"/>
    <property type="match status" value="1"/>
</dbReference>
<gene>
    <name evidence="13" type="ORF">Cadr_000008924</name>
</gene>
<dbReference type="PANTHER" id="PTHR17600:SF2">
    <property type="entry name" value="LRP CHAPERONE MESD"/>
    <property type="match status" value="1"/>
</dbReference>
<evidence type="ECO:0000256" key="12">
    <source>
        <dbReference type="ARBA" id="ARBA00047137"/>
    </source>
</evidence>
<name>A0A5N4DKH3_CAMDR</name>
<comment type="function">
    <text evidence="11">Chaperone specifically assisting the folding of beta-propeller/EGF modules within the family of low-density lipoprotein receptors (LDLRs). Acts as a modulator of the Wnt pathway through chaperoning the coreceptors of the canonical Wnt pathway, LRP5 and LRP6, to the plasma membrane. Essential for specification of embryonic polarity and mesoderm induction. Plays an essential role in neuromuscular junction (NMJ) formation by promoting cell-surface expression of LRP4. May regulate phagocytosis of apoptotic retinal pigment epithelium (RPE) cells.</text>
</comment>
<proteinExistence type="inferred from homology"/>
<dbReference type="Proteomes" id="UP000299084">
    <property type="component" value="Unassembled WGS sequence"/>
</dbReference>